<organism evidence="3 4">
    <name type="scientific">Kingdonia uniflora</name>
    <dbReference type="NCBI Taxonomy" id="39325"/>
    <lineage>
        <taxon>Eukaryota</taxon>
        <taxon>Viridiplantae</taxon>
        <taxon>Streptophyta</taxon>
        <taxon>Embryophyta</taxon>
        <taxon>Tracheophyta</taxon>
        <taxon>Spermatophyta</taxon>
        <taxon>Magnoliopsida</taxon>
        <taxon>Ranunculales</taxon>
        <taxon>Circaeasteraceae</taxon>
        <taxon>Kingdonia</taxon>
    </lineage>
</organism>
<dbReference type="Proteomes" id="UP000541444">
    <property type="component" value="Unassembled WGS sequence"/>
</dbReference>
<proteinExistence type="inferred from homology"/>
<dbReference type="PANTHER" id="PTHR11926">
    <property type="entry name" value="GLUCOSYL/GLUCURONOSYL TRANSFERASES"/>
    <property type="match status" value="1"/>
</dbReference>
<dbReference type="OrthoDB" id="5835829at2759"/>
<dbReference type="EMBL" id="JACGCM010000155">
    <property type="protein sequence ID" value="KAF6175676.1"/>
    <property type="molecule type" value="Genomic_DNA"/>
</dbReference>
<dbReference type="Pfam" id="PF00201">
    <property type="entry name" value="UDPGT"/>
    <property type="match status" value="1"/>
</dbReference>
<dbReference type="Gene3D" id="3.40.50.2000">
    <property type="entry name" value="Glycogen Phosphorylase B"/>
    <property type="match status" value="2"/>
</dbReference>
<gene>
    <name evidence="3" type="ORF">GIB67_022678</name>
</gene>
<dbReference type="GO" id="GO:0080044">
    <property type="term" value="F:quercetin 7-O-glucosyltransferase activity"/>
    <property type="evidence" value="ECO:0007669"/>
    <property type="project" value="TreeGrafter"/>
</dbReference>
<protein>
    <submittedName>
        <fullName evidence="3">Uncharacterized protein</fullName>
    </submittedName>
</protein>
<dbReference type="PANTHER" id="PTHR11926:SF774">
    <property type="entry name" value="UDP-GLYCOSYLTRANSFERASE 85A1-RELATED"/>
    <property type="match status" value="1"/>
</dbReference>
<name>A0A7J7P8C1_9MAGN</name>
<dbReference type="SUPFAM" id="SSF53756">
    <property type="entry name" value="UDP-Glycosyltransferase/glycogen phosphorylase"/>
    <property type="match status" value="1"/>
</dbReference>
<sequence>MWLKDIPSSIRTTDPDDSMFNFIKDEVETCLKAPAIIFNTFDDLDRKVLDEIERMFPHIYTIGPLSMLAQHLPQSEVKFMGSNLWKEDSSCLQWLDKQDLALPQEFLEETKERGLISSWCAQDQVLLHPSIGGFLTHCGWNSTLESISGGIGNDAKREEVEVIVREMMEGENGKKLREKASEWKDMAQKATKEKGSSRNNFDRLIKEALLAKMCN</sequence>
<evidence type="ECO:0000256" key="2">
    <source>
        <dbReference type="ARBA" id="ARBA00022679"/>
    </source>
</evidence>
<accession>A0A7J7P8C1</accession>
<comment type="similarity">
    <text evidence="1">Belongs to the UDP-glycosyltransferase family.</text>
</comment>
<dbReference type="InterPro" id="IPR002213">
    <property type="entry name" value="UDP_glucos_trans"/>
</dbReference>
<keyword evidence="4" id="KW-1185">Reference proteome</keyword>
<evidence type="ECO:0000256" key="1">
    <source>
        <dbReference type="ARBA" id="ARBA00009995"/>
    </source>
</evidence>
<comment type="caution">
    <text evidence="3">The sequence shown here is derived from an EMBL/GenBank/DDBJ whole genome shotgun (WGS) entry which is preliminary data.</text>
</comment>
<dbReference type="GO" id="GO:0080043">
    <property type="term" value="F:quercetin 3-O-glucosyltransferase activity"/>
    <property type="evidence" value="ECO:0007669"/>
    <property type="project" value="TreeGrafter"/>
</dbReference>
<dbReference type="AlphaFoldDB" id="A0A7J7P8C1"/>
<keyword evidence="2" id="KW-0808">Transferase</keyword>
<evidence type="ECO:0000313" key="3">
    <source>
        <dbReference type="EMBL" id="KAF6175676.1"/>
    </source>
</evidence>
<evidence type="ECO:0000313" key="4">
    <source>
        <dbReference type="Proteomes" id="UP000541444"/>
    </source>
</evidence>
<reference evidence="3 4" key="1">
    <citation type="journal article" date="2020" name="IScience">
        <title>Genome Sequencing of the Endangered Kingdonia uniflora (Circaeasteraceae, Ranunculales) Reveals Potential Mechanisms of Evolutionary Specialization.</title>
        <authorList>
            <person name="Sun Y."/>
            <person name="Deng T."/>
            <person name="Zhang A."/>
            <person name="Moore M.J."/>
            <person name="Landis J.B."/>
            <person name="Lin N."/>
            <person name="Zhang H."/>
            <person name="Zhang X."/>
            <person name="Huang J."/>
            <person name="Zhang X."/>
            <person name="Sun H."/>
            <person name="Wang H."/>
        </authorList>
    </citation>
    <scope>NUCLEOTIDE SEQUENCE [LARGE SCALE GENOMIC DNA]</scope>
    <source>
        <strain evidence="3">TB1705</strain>
        <tissue evidence="3">Leaf</tissue>
    </source>
</reference>